<dbReference type="InterPro" id="IPR006442">
    <property type="entry name" value="Antitoxin_Phd/YefM"/>
</dbReference>
<dbReference type="Proteomes" id="UP000183085">
    <property type="component" value="Unassembled WGS sequence"/>
</dbReference>
<evidence type="ECO:0000256" key="2">
    <source>
        <dbReference type="RuleBase" id="RU362080"/>
    </source>
</evidence>
<dbReference type="InterPro" id="IPR036165">
    <property type="entry name" value="YefM-like_sf"/>
</dbReference>
<evidence type="ECO:0000313" key="3">
    <source>
        <dbReference type="EMBL" id="OIP40298.1"/>
    </source>
</evidence>
<dbReference type="EMBL" id="MNYI01000123">
    <property type="protein sequence ID" value="OIP40298.1"/>
    <property type="molecule type" value="Genomic_DNA"/>
</dbReference>
<comment type="function">
    <text evidence="2">Antitoxin component of a type II toxin-antitoxin (TA) system.</text>
</comment>
<proteinExistence type="inferred from homology"/>
<name>A0A1J5E6J4_9BACT</name>
<comment type="caution">
    <text evidence="3">The sequence shown here is derived from an EMBL/GenBank/DDBJ whole genome shotgun (WGS) entry which is preliminary data.</text>
</comment>
<dbReference type="SUPFAM" id="SSF143120">
    <property type="entry name" value="YefM-like"/>
    <property type="match status" value="1"/>
</dbReference>
<dbReference type="AlphaFoldDB" id="A0A1J5E6J4"/>
<dbReference type="Gene3D" id="3.40.1620.10">
    <property type="entry name" value="YefM-like domain"/>
    <property type="match status" value="1"/>
</dbReference>
<accession>A0A1J5E6J4</accession>
<dbReference type="STRING" id="1817895.AUJ95_04665"/>
<protein>
    <recommendedName>
        <fullName evidence="2">Antitoxin</fullName>
    </recommendedName>
</protein>
<evidence type="ECO:0000313" key="4">
    <source>
        <dbReference type="Proteomes" id="UP000183085"/>
    </source>
</evidence>
<sequence>MNMVTVNEAMFNLDLLFASVISNAEPTIITTNTGQQGILLPLNEFNAWQETAYLMSNPANAIHLRQSIAEAQLGKIFE</sequence>
<reference evidence="3 4" key="1">
    <citation type="journal article" date="2016" name="Environ. Microbiol.">
        <title>Genomic resolution of a cold subsurface aquifer community provides metabolic insights for novel microbes adapted to high CO concentrations.</title>
        <authorList>
            <person name="Probst A.J."/>
            <person name="Castelle C.J."/>
            <person name="Singh A."/>
            <person name="Brown C.T."/>
            <person name="Anantharaman K."/>
            <person name="Sharon I."/>
            <person name="Hug L.A."/>
            <person name="Burstein D."/>
            <person name="Emerson J.B."/>
            <person name="Thomas B.C."/>
            <person name="Banfield J.F."/>
        </authorList>
    </citation>
    <scope>NUCLEOTIDE SEQUENCE [LARGE SCALE GENOMIC DNA]</scope>
    <source>
        <strain evidence="3">CG2_30_40_21</strain>
    </source>
</reference>
<organism evidence="3 4">
    <name type="scientific">Candidatus Desantisbacteria bacterium CG2_30_40_21</name>
    <dbReference type="NCBI Taxonomy" id="1817895"/>
    <lineage>
        <taxon>Bacteria</taxon>
        <taxon>Candidatus Desantisiibacteriota</taxon>
    </lineage>
</organism>
<comment type="similarity">
    <text evidence="1 2">Belongs to the phD/YefM antitoxin family.</text>
</comment>
<evidence type="ECO:0000256" key="1">
    <source>
        <dbReference type="ARBA" id="ARBA00009981"/>
    </source>
</evidence>
<gene>
    <name evidence="3" type="ORF">AUJ95_04665</name>
</gene>
<dbReference type="Pfam" id="PF02604">
    <property type="entry name" value="PhdYeFM_antitox"/>
    <property type="match status" value="1"/>
</dbReference>